<dbReference type="PANTHER" id="PTHR10978">
    <property type="entry name" value="SUCCINATE DEHYDROGENASE CYTOCHROME B560 SUBUNIT"/>
    <property type="match status" value="1"/>
</dbReference>
<sequence>MANVRNTARPLSPHLGIYKWGPHMAVSIIHRATGSGMATVGTGLFVWWLVALAYGPDAYACFLDVFTLQSGQLNILGYVVGIGLSLSFFQHMASGVRHLFLDAGANFELRANKRSALTTFAFSILATAIFWVVLLEKAHG</sequence>
<dbReference type="RefSeq" id="WP_116467385.1">
    <property type="nucleotide sequence ID" value="NZ_QENQ01000001.1"/>
</dbReference>
<feature type="transmembrane region" description="Helical" evidence="13">
    <location>
        <begin position="75"/>
        <end position="94"/>
    </location>
</feature>
<accession>A0A2U0S9C9</accession>
<feature type="transmembrane region" description="Helical" evidence="13">
    <location>
        <begin position="37"/>
        <end position="55"/>
    </location>
</feature>
<dbReference type="PROSITE" id="PS01000">
    <property type="entry name" value="SDH_CYT_1"/>
    <property type="match status" value="1"/>
</dbReference>
<keyword evidence="5 12" id="KW-0349">Heme</keyword>
<evidence type="ECO:0000256" key="5">
    <source>
        <dbReference type="ARBA" id="ARBA00022617"/>
    </source>
</evidence>
<evidence type="ECO:0000256" key="6">
    <source>
        <dbReference type="ARBA" id="ARBA00022692"/>
    </source>
</evidence>
<dbReference type="InterPro" id="IPR034804">
    <property type="entry name" value="SQR/QFR_C/D"/>
</dbReference>
<dbReference type="GO" id="GO:0046872">
    <property type="term" value="F:metal ion binding"/>
    <property type="evidence" value="ECO:0007669"/>
    <property type="project" value="UniProtKB-KW"/>
</dbReference>
<dbReference type="OrthoDB" id="9799441at2"/>
<feature type="binding site" description="axial binding residue" evidence="12">
    <location>
        <position position="91"/>
    </location>
    <ligand>
        <name>heme</name>
        <dbReference type="ChEBI" id="CHEBI:30413"/>
        <note>ligand shared with second transmembrane subunit</note>
    </ligand>
    <ligandPart>
        <name>Fe</name>
        <dbReference type="ChEBI" id="CHEBI:18248"/>
    </ligandPart>
</feature>
<keyword evidence="9 12" id="KW-0408">Iron</keyword>
<dbReference type="SUPFAM" id="SSF81343">
    <property type="entry name" value="Fumarate reductase respiratory complex transmembrane subunits"/>
    <property type="match status" value="1"/>
</dbReference>
<gene>
    <name evidence="14" type="primary">sdhC</name>
    <name evidence="14" type="ORF">DD559_00010</name>
</gene>
<evidence type="ECO:0000256" key="3">
    <source>
        <dbReference type="ARBA" id="ARBA00007244"/>
    </source>
</evidence>
<dbReference type="GO" id="GO:0006099">
    <property type="term" value="P:tricarboxylic acid cycle"/>
    <property type="evidence" value="ECO:0007669"/>
    <property type="project" value="InterPro"/>
</dbReference>
<evidence type="ECO:0000256" key="11">
    <source>
        <dbReference type="ARBA" id="ARBA00025912"/>
    </source>
</evidence>
<dbReference type="NCBIfam" id="TIGR02970">
    <property type="entry name" value="succ_dehyd_cytB"/>
    <property type="match status" value="1"/>
</dbReference>
<dbReference type="GO" id="GO:0016020">
    <property type="term" value="C:membrane"/>
    <property type="evidence" value="ECO:0007669"/>
    <property type="project" value="UniProtKB-SubCell"/>
</dbReference>
<keyword evidence="7 12" id="KW-0479">Metal-binding</keyword>
<evidence type="ECO:0000256" key="12">
    <source>
        <dbReference type="PIRSR" id="PIRSR000178-1"/>
    </source>
</evidence>
<dbReference type="Gene3D" id="1.20.1300.10">
    <property type="entry name" value="Fumarate reductase/succinate dehydrogenase, transmembrane subunit"/>
    <property type="match status" value="1"/>
</dbReference>
<name>A0A2U0S9C9_9SPHN</name>
<dbReference type="PIRSF" id="PIRSF000178">
    <property type="entry name" value="SDH_cyt_b560"/>
    <property type="match status" value="1"/>
</dbReference>
<evidence type="ECO:0000256" key="8">
    <source>
        <dbReference type="ARBA" id="ARBA00022989"/>
    </source>
</evidence>
<comment type="subcellular location">
    <subcellularLocation>
        <location evidence="2">Membrane</location>
        <topology evidence="2">Multi-pass membrane protein</topology>
    </subcellularLocation>
</comment>
<dbReference type="Pfam" id="PF01127">
    <property type="entry name" value="Sdh_cyt"/>
    <property type="match status" value="1"/>
</dbReference>
<evidence type="ECO:0000313" key="14">
    <source>
        <dbReference type="EMBL" id="PVX27929.1"/>
    </source>
</evidence>
<keyword evidence="10 13" id="KW-0472">Membrane</keyword>
<dbReference type="Proteomes" id="UP000245890">
    <property type="component" value="Unassembled WGS sequence"/>
</dbReference>
<evidence type="ECO:0000256" key="10">
    <source>
        <dbReference type="ARBA" id="ARBA00023136"/>
    </source>
</evidence>
<feature type="transmembrane region" description="Helical" evidence="13">
    <location>
        <begin position="115"/>
        <end position="134"/>
    </location>
</feature>
<protein>
    <recommendedName>
        <fullName evidence="4">Succinate dehydrogenase cytochrome b556 subunit</fullName>
    </recommendedName>
</protein>
<comment type="cofactor">
    <cofactor evidence="12">
        <name>heme</name>
        <dbReference type="ChEBI" id="CHEBI:30413"/>
    </cofactor>
    <text evidence="12">The heme is bound between the two transmembrane subunits.</text>
</comment>
<evidence type="ECO:0000256" key="1">
    <source>
        <dbReference type="ARBA" id="ARBA00004050"/>
    </source>
</evidence>
<dbReference type="AlphaFoldDB" id="A0A2U0S9C9"/>
<dbReference type="EMBL" id="QENQ01000001">
    <property type="protein sequence ID" value="PVX27929.1"/>
    <property type="molecule type" value="Genomic_DNA"/>
</dbReference>
<dbReference type="InterPro" id="IPR000701">
    <property type="entry name" value="SuccDH_FuR_B_TM-su"/>
</dbReference>
<dbReference type="PANTHER" id="PTHR10978:SF5">
    <property type="entry name" value="SUCCINATE DEHYDROGENASE CYTOCHROME B560 SUBUNIT, MITOCHONDRIAL"/>
    <property type="match status" value="1"/>
</dbReference>
<evidence type="ECO:0000256" key="13">
    <source>
        <dbReference type="SAM" id="Phobius"/>
    </source>
</evidence>
<dbReference type="GO" id="GO:0009055">
    <property type="term" value="F:electron transfer activity"/>
    <property type="evidence" value="ECO:0007669"/>
    <property type="project" value="InterPro"/>
</dbReference>
<evidence type="ECO:0000256" key="2">
    <source>
        <dbReference type="ARBA" id="ARBA00004141"/>
    </source>
</evidence>
<keyword evidence="6 13" id="KW-0812">Transmembrane</keyword>
<evidence type="ECO:0000256" key="7">
    <source>
        <dbReference type="ARBA" id="ARBA00022723"/>
    </source>
</evidence>
<comment type="similarity">
    <text evidence="3">Belongs to the cytochrome b560 family.</text>
</comment>
<dbReference type="InterPro" id="IPR018495">
    <property type="entry name" value="Succ_DH_cyt_bsu_CS"/>
</dbReference>
<reference evidence="14 15" key="1">
    <citation type="submission" date="2018-05" db="EMBL/GenBank/DDBJ databases">
        <title>Description of Sphingomonas pokkalii sp nov, isolated from the rhizosphere of saline tolerant pokkali rice and its draft genome analysis.</title>
        <authorList>
            <person name="Menon R."/>
            <person name="Kumari S."/>
            <person name="Rameshkumar N."/>
        </authorList>
    </citation>
    <scope>NUCLEOTIDE SEQUENCE [LARGE SCALE GENOMIC DNA]</scope>
    <source>
        <strain evidence="14 15">L3B27</strain>
    </source>
</reference>
<comment type="caution">
    <text evidence="14">The sequence shown here is derived from an EMBL/GenBank/DDBJ whole genome shotgun (WGS) entry which is preliminary data.</text>
</comment>
<evidence type="ECO:0000313" key="15">
    <source>
        <dbReference type="Proteomes" id="UP000245890"/>
    </source>
</evidence>
<keyword evidence="8 13" id="KW-1133">Transmembrane helix</keyword>
<proteinExistence type="inferred from homology"/>
<organism evidence="14 15">
    <name type="scientific">Sphingomonas pokkalii</name>
    <dbReference type="NCBI Taxonomy" id="2175090"/>
    <lineage>
        <taxon>Bacteria</taxon>
        <taxon>Pseudomonadati</taxon>
        <taxon>Pseudomonadota</taxon>
        <taxon>Alphaproteobacteria</taxon>
        <taxon>Sphingomonadales</taxon>
        <taxon>Sphingomonadaceae</taxon>
        <taxon>Sphingomonas</taxon>
    </lineage>
</organism>
<evidence type="ECO:0000256" key="4">
    <source>
        <dbReference type="ARBA" id="ARBA00020076"/>
    </source>
</evidence>
<dbReference type="CDD" id="cd03499">
    <property type="entry name" value="SQR_TypeC_SdhC"/>
    <property type="match status" value="1"/>
</dbReference>
<comment type="function">
    <text evidence="1">Membrane-anchoring subunit of succinate dehydrogenase (SDH).</text>
</comment>
<keyword evidence="15" id="KW-1185">Reference proteome</keyword>
<evidence type="ECO:0000256" key="9">
    <source>
        <dbReference type="ARBA" id="ARBA00023004"/>
    </source>
</evidence>
<comment type="subunit">
    <text evidence="11">Part of an enzyme complex containing four subunits: a flavoprotein, an iron-sulfur protein, plus two membrane-anchoring proteins, SdhC and SdhD. The complex can form homotrimers.</text>
</comment>
<dbReference type="InterPro" id="IPR014314">
    <property type="entry name" value="Succ_DH_cytb556"/>
</dbReference>